<evidence type="ECO:0000256" key="5">
    <source>
        <dbReference type="ARBA" id="ARBA00023163"/>
    </source>
</evidence>
<evidence type="ECO:0000256" key="4">
    <source>
        <dbReference type="ARBA" id="ARBA00023125"/>
    </source>
</evidence>
<keyword evidence="9" id="KW-1185">Reference proteome</keyword>
<keyword evidence="5" id="KW-0804">Transcription</keyword>
<reference evidence="8 9" key="1">
    <citation type="submission" date="2018-12" db="EMBL/GenBank/DDBJ databases">
        <title>Amycolatopsis eburnea sp. nov. actinomycete associate with arbuscular mycorrhiza fungal spore.</title>
        <authorList>
            <person name="Lumyong S."/>
            <person name="Chaiya L."/>
        </authorList>
    </citation>
    <scope>NUCLEOTIDE SEQUENCE [LARGE SCALE GENOMIC DNA]</scope>
    <source>
        <strain evidence="8 9">GLM-1</strain>
    </source>
</reference>
<dbReference type="Proteomes" id="UP000267081">
    <property type="component" value="Unassembled WGS sequence"/>
</dbReference>
<dbReference type="AlphaFoldDB" id="A0A427TDX3"/>
<evidence type="ECO:0000313" key="9">
    <source>
        <dbReference type="Proteomes" id="UP000267081"/>
    </source>
</evidence>
<dbReference type="PANTHER" id="PTHR43133:SF8">
    <property type="entry name" value="RNA POLYMERASE SIGMA FACTOR HI_1459-RELATED"/>
    <property type="match status" value="1"/>
</dbReference>
<dbReference type="EMBL" id="RSEC01000035">
    <property type="protein sequence ID" value="RSD20804.1"/>
    <property type="molecule type" value="Genomic_DNA"/>
</dbReference>
<dbReference type="InterPro" id="IPR014284">
    <property type="entry name" value="RNA_pol_sigma-70_dom"/>
</dbReference>
<gene>
    <name evidence="8" type="ORF">EIY87_11820</name>
</gene>
<organism evidence="8 9">
    <name type="scientific">Amycolatopsis eburnea</name>
    <dbReference type="NCBI Taxonomy" id="2267691"/>
    <lineage>
        <taxon>Bacteria</taxon>
        <taxon>Bacillati</taxon>
        <taxon>Actinomycetota</taxon>
        <taxon>Actinomycetes</taxon>
        <taxon>Pseudonocardiales</taxon>
        <taxon>Pseudonocardiaceae</taxon>
        <taxon>Amycolatopsis</taxon>
    </lineage>
</organism>
<dbReference type="OrthoDB" id="4990598at2"/>
<dbReference type="SUPFAM" id="SSF88659">
    <property type="entry name" value="Sigma3 and sigma4 domains of RNA polymerase sigma factors"/>
    <property type="match status" value="1"/>
</dbReference>
<dbReference type="Gene3D" id="1.10.10.10">
    <property type="entry name" value="Winged helix-like DNA-binding domain superfamily/Winged helix DNA-binding domain"/>
    <property type="match status" value="1"/>
</dbReference>
<comment type="similarity">
    <text evidence="1">Belongs to the sigma-70 factor family. ECF subfamily.</text>
</comment>
<keyword evidence="4" id="KW-0238">DNA-binding</keyword>
<dbReference type="InterPro" id="IPR027383">
    <property type="entry name" value="Znf_put"/>
</dbReference>
<protein>
    <submittedName>
        <fullName evidence="8">Sigma-70 family RNA polymerase sigma factor</fullName>
    </submittedName>
</protein>
<dbReference type="InterPro" id="IPR039425">
    <property type="entry name" value="RNA_pol_sigma-70-like"/>
</dbReference>
<sequence length="248" mass="26608">MRTADEDPPDAELLAALRAGDLAAGGALFRRHAGPLRGIASGWANQPAERDDLVAEAFTRVLAVVRAGGGPDGDLRPYLVVTMRNLVSRWGRQGSRVELCETVPESCAAGGADELALHRSNEKLVWTAYCTLPGRWRTVLWRTEAEGDTPTEVAPLLGLSPNSVAALAMRAREGLRQAYLQVQVPDAEEPICREPRRRMGAWVRGGLSQRRASAIAEHIAGCGSCRTVATGLDEANRELPSTAARLPG</sequence>
<feature type="domain" description="Putative zinc-finger" evidence="7">
    <location>
        <begin position="192"/>
        <end position="226"/>
    </location>
</feature>
<evidence type="ECO:0000259" key="7">
    <source>
        <dbReference type="Pfam" id="PF13490"/>
    </source>
</evidence>
<dbReference type="Pfam" id="PF13490">
    <property type="entry name" value="zf-HC2"/>
    <property type="match status" value="1"/>
</dbReference>
<dbReference type="InterPro" id="IPR013324">
    <property type="entry name" value="RNA_pol_sigma_r3/r4-like"/>
</dbReference>
<keyword evidence="3" id="KW-0731">Sigma factor</keyword>
<evidence type="ECO:0000313" key="8">
    <source>
        <dbReference type="EMBL" id="RSD20804.1"/>
    </source>
</evidence>
<dbReference type="InterPro" id="IPR007627">
    <property type="entry name" value="RNA_pol_sigma70_r2"/>
</dbReference>
<feature type="domain" description="RNA polymerase sigma-70 region 2" evidence="6">
    <location>
        <begin position="28"/>
        <end position="96"/>
    </location>
</feature>
<proteinExistence type="inferred from homology"/>
<dbReference type="NCBIfam" id="TIGR02937">
    <property type="entry name" value="sigma70-ECF"/>
    <property type="match status" value="1"/>
</dbReference>
<dbReference type="GO" id="GO:0006352">
    <property type="term" value="P:DNA-templated transcription initiation"/>
    <property type="evidence" value="ECO:0007669"/>
    <property type="project" value="InterPro"/>
</dbReference>
<name>A0A427TDX3_9PSEU</name>
<evidence type="ECO:0000256" key="1">
    <source>
        <dbReference type="ARBA" id="ARBA00010641"/>
    </source>
</evidence>
<evidence type="ECO:0000259" key="6">
    <source>
        <dbReference type="Pfam" id="PF04542"/>
    </source>
</evidence>
<dbReference type="InterPro" id="IPR013325">
    <property type="entry name" value="RNA_pol_sigma_r2"/>
</dbReference>
<dbReference type="SUPFAM" id="SSF88946">
    <property type="entry name" value="Sigma2 domain of RNA polymerase sigma factors"/>
    <property type="match status" value="1"/>
</dbReference>
<evidence type="ECO:0000256" key="2">
    <source>
        <dbReference type="ARBA" id="ARBA00023015"/>
    </source>
</evidence>
<dbReference type="Pfam" id="PF04542">
    <property type="entry name" value="Sigma70_r2"/>
    <property type="match status" value="1"/>
</dbReference>
<dbReference type="InterPro" id="IPR041916">
    <property type="entry name" value="Anti_sigma_zinc_sf"/>
</dbReference>
<accession>A0A427TDX3</accession>
<dbReference type="InterPro" id="IPR036388">
    <property type="entry name" value="WH-like_DNA-bd_sf"/>
</dbReference>
<evidence type="ECO:0000256" key="3">
    <source>
        <dbReference type="ARBA" id="ARBA00023082"/>
    </source>
</evidence>
<dbReference type="GO" id="GO:0003677">
    <property type="term" value="F:DNA binding"/>
    <property type="evidence" value="ECO:0007669"/>
    <property type="project" value="UniProtKB-KW"/>
</dbReference>
<dbReference type="Gene3D" id="1.10.10.1320">
    <property type="entry name" value="Anti-sigma factor, zinc-finger domain"/>
    <property type="match status" value="1"/>
</dbReference>
<dbReference type="GO" id="GO:0016987">
    <property type="term" value="F:sigma factor activity"/>
    <property type="evidence" value="ECO:0007669"/>
    <property type="project" value="UniProtKB-KW"/>
</dbReference>
<dbReference type="Gene3D" id="1.10.1740.10">
    <property type="match status" value="1"/>
</dbReference>
<dbReference type="RefSeq" id="WP_125307756.1">
    <property type="nucleotide sequence ID" value="NZ_RSEC01000035.1"/>
</dbReference>
<keyword evidence="2" id="KW-0805">Transcription regulation</keyword>
<comment type="caution">
    <text evidence="8">The sequence shown here is derived from an EMBL/GenBank/DDBJ whole genome shotgun (WGS) entry which is preliminary data.</text>
</comment>
<dbReference type="PANTHER" id="PTHR43133">
    <property type="entry name" value="RNA POLYMERASE ECF-TYPE SIGMA FACTO"/>
    <property type="match status" value="1"/>
</dbReference>